<feature type="domain" description="Glycosyltransferase 2-like" evidence="8">
    <location>
        <begin position="229"/>
        <end position="411"/>
    </location>
</feature>
<evidence type="ECO:0000256" key="4">
    <source>
        <dbReference type="ARBA" id="ARBA00022692"/>
    </source>
</evidence>
<keyword evidence="2" id="KW-0328">Glycosyltransferase</keyword>
<evidence type="ECO:0000313" key="10">
    <source>
        <dbReference type="Proteomes" id="UP000566819"/>
    </source>
</evidence>
<dbReference type="SUPFAM" id="SSF53448">
    <property type="entry name" value="Nucleotide-diphospho-sugar transferases"/>
    <property type="match status" value="1"/>
</dbReference>
<dbReference type="AlphaFoldDB" id="A0A8H4W027"/>
<dbReference type="Pfam" id="PF13632">
    <property type="entry name" value="Glyco_trans_2_3"/>
    <property type="match status" value="1"/>
</dbReference>
<keyword evidence="5 7" id="KW-1133">Transmembrane helix</keyword>
<name>A0A8H4W027_9HELO</name>
<dbReference type="OrthoDB" id="72851at2759"/>
<dbReference type="GO" id="GO:0016757">
    <property type="term" value="F:glycosyltransferase activity"/>
    <property type="evidence" value="ECO:0007669"/>
    <property type="project" value="UniProtKB-KW"/>
</dbReference>
<accession>A0A8H4W027</accession>
<sequence>MLLASETQEAPLILRHNGKGQGLGNGFEKSFKYSVSIFNNDAFNPECAMITQLSPDEDPDLLQPPPHKHYLAKLISVTSLIPPIVGFYASWIQSQALTELGMKRQLSLKKLSGTSFLLGLEVITAGVARRYRQVASRAWEMAATPSYSWLKFRATLHLDYPPNCYRVIVTDDGKSAALKSWVEQLARKYPNLYYTSRDTKGDWKAGNLNHAIKYTESLPGGCAEYLAGLDADMIPESKWLRAVVPHILQNPKAGVVCPAQLFYNVPKNDPLVQSRLREWRCTNIVGDLTGNGWNLGSGWIIRPKALEKIGGFSGHSLVEDVYSTFLMQAEGYDTIYLTEALQFGLVPTSYSAHLNQFTRWYIGGAQIFFRFSGFLDSRKTKKMPLLTRIMGLQDGVWAHFNCHLNTITWFLTPFFFLSSTNMAYWRDENEMLLLLRLHCAITLLRYAHNCIHGLLSGYRVSMHTQMIAYMMPYYSIVWLRSFILPKSLGGKVTGFTPTGVVVSPIYEREAARRAPVLQRLRHILIDCGAWLHLITALAFVICVGIHVHRATEAYPPTSDGRRLLFINLIQTIGWPSHPWFINAIACLGPLRYALFPPDVPPRDSFFGKKDANGVRYITQAEKKSTCTSGFYSRWEFGYVQLYTLFMVNESCGELRREDVVASAIVAE</sequence>
<keyword evidence="10" id="KW-1185">Reference proteome</keyword>
<comment type="caution">
    <text evidence="9">The sequence shown here is derived from an EMBL/GenBank/DDBJ whole genome shotgun (WGS) entry which is preliminary data.</text>
</comment>
<dbReference type="Gene3D" id="3.90.550.10">
    <property type="entry name" value="Spore Coat Polysaccharide Biosynthesis Protein SpsA, Chain A"/>
    <property type="match status" value="1"/>
</dbReference>
<keyword evidence="3" id="KW-0808">Transferase</keyword>
<evidence type="ECO:0000256" key="7">
    <source>
        <dbReference type="SAM" id="Phobius"/>
    </source>
</evidence>
<gene>
    <name evidence="9" type="ORF">G7Y89_g9478</name>
</gene>
<feature type="transmembrane region" description="Helical" evidence="7">
    <location>
        <begin position="523"/>
        <end position="547"/>
    </location>
</feature>
<dbReference type="PANTHER" id="PTHR43867">
    <property type="entry name" value="CELLULOSE SYNTHASE CATALYTIC SUBUNIT A [UDP-FORMING]"/>
    <property type="match status" value="1"/>
</dbReference>
<dbReference type="InterPro" id="IPR001173">
    <property type="entry name" value="Glyco_trans_2-like"/>
</dbReference>
<dbReference type="InterPro" id="IPR029044">
    <property type="entry name" value="Nucleotide-diphossugar_trans"/>
</dbReference>
<dbReference type="EMBL" id="JAAMPI010000778">
    <property type="protein sequence ID" value="KAF4628677.1"/>
    <property type="molecule type" value="Genomic_DNA"/>
</dbReference>
<dbReference type="InterPro" id="IPR050321">
    <property type="entry name" value="Glycosyltr_2/OpgH_subfam"/>
</dbReference>
<protein>
    <recommendedName>
        <fullName evidence="8">Glycosyltransferase 2-like domain-containing protein</fullName>
    </recommendedName>
</protein>
<dbReference type="PANTHER" id="PTHR43867:SF2">
    <property type="entry name" value="CELLULOSE SYNTHASE CATALYTIC SUBUNIT A [UDP-FORMING]"/>
    <property type="match status" value="1"/>
</dbReference>
<organism evidence="9 10">
    <name type="scientific">Cudoniella acicularis</name>
    <dbReference type="NCBI Taxonomy" id="354080"/>
    <lineage>
        <taxon>Eukaryota</taxon>
        <taxon>Fungi</taxon>
        <taxon>Dikarya</taxon>
        <taxon>Ascomycota</taxon>
        <taxon>Pezizomycotina</taxon>
        <taxon>Leotiomycetes</taxon>
        <taxon>Helotiales</taxon>
        <taxon>Tricladiaceae</taxon>
        <taxon>Cudoniella</taxon>
    </lineage>
</organism>
<evidence type="ECO:0000256" key="6">
    <source>
        <dbReference type="ARBA" id="ARBA00023136"/>
    </source>
</evidence>
<dbReference type="Proteomes" id="UP000566819">
    <property type="component" value="Unassembled WGS sequence"/>
</dbReference>
<evidence type="ECO:0000313" key="9">
    <source>
        <dbReference type="EMBL" id="KAF4628677.1"/>
    </source>
</evidence>
<evidence type="ECO:0000256" key="5">
    <source>
        <dbReference type="ARBA" id="ARBA00022989"/>
    </source>
</evidence>
<proteinExistence type="predicted"/>
<evidence type="ECO:0000256" key="1">
    <source>
        <dbReference type="ARBA" id="ARBA00004141"/>
    </source>
</evidence>
<keyword evidence="6 7" id="KW-0472">Membrane</keyword>
<dbReference type="GO" id="GO:0016020">
    <property type="term" value="C:membrane"/>
    <property type="evidence" value="ECO:0007669"/>
    <property type="project" value="UniProtKB-SubCell"/>
</dbReference>
<evidence type="ECO:0000256" key="2">
    <source>
        <dbReference type="ARBA" id="ARBA00022676"/>
    </source>
</evidence>
<evidence type="ECO:0000256" key="3">
    <source>
        <dbReference type="ARBA" id="ARBA00022679"/>
    </source>
</evidence>
<keyword evidence="4 7" id="KW-0812">Transmembrane</keyword>
<comment type="subcellular location">
    <subcellularLocation>
        <location evidence="1">Membrane</location>
        <topology evidence="1">Multi-pass membrane protein</topology>
    </subcellularLocation>
</comment>
<evidence type="ECO:0000259" key="8">
    <source>
        <dbReference type="Pfam" id="PF13632"/>
    </source>
</evidence>
<reference evidence="9 10" key="1">
    <citation type="submission" date="2020-03" db="EMBL/GenBank/DDBJ databases">
        <title>Draft Genome Sequence of Cudoniella acicularis.</title>
        <authorList>
            <person name="Buettner E."/>
            <person name="Kellner H."/>
        </authorList>
    </citation>
    <scope>NUCLEOTIDE SEQUENCE [LARGE SCALE GENOMIC DNA]</scope>
    <source>
        <strain evidence="9 10">DSM 108380</strain>
    </source>
</reference>